<evidence type="ECO:0000313" key="3">
    <source>
        <dbReference type="EMBL" id="GAA2636116.1"/>
    </source>
</evidence>
<keyword evidence="2" id="KW-0408">Iron</keyword>
<proteinExistence type="predicted"/>
<dbReference type="Gene3D" id="1.20.58.480">
    <property type="match status" value="1"/>
</dbReference>
<keyword evidence="4" id="KW-1185">Reference proteome</keyword>
<dbReference type="InterPro" id="IPR037217">
    <property type="entry name" value="Trp/Indoleamine_2_3_dOase-like"/>
</dbReference>
<sequence length="445" mass="48493">MNSANGHASATCRYVMQCEKEPAWDDGDLTVSHGFLPRRIRTRALPPQYEAWEQTARDLPALSFSPTTRKTIASIPLLPSDPVSLPDRDLKRAAMLLGMLAHSYWRFGVDRMFVPRNKDIPDELPEAIRRPWDEVCRRLGRSGPGLTIEDWVFNNFTFLDAGHVGADGDYDVANISNETVRPLVPAYGSEVERVFTSSFIDIHAAITPVVGSACRIADAIHQEGPDGCEQVARELEEIARCARAAKTAFSRVSPSRKSRTYCDPVDWAKTLVTWTVPPPGYPPGPSGSATPLNHFMDAVIGRTDYSTTQGAFAKSLRGTQLSRKHEHFCDLVKAVGIRAYITGLRATGGNRFSTTAAAFDHVIESFAGANGFLGVHKGKVIDYLGVGTVVGRNQSTAHDQTHIQDSSWTAMADGLADAITERETRRVGQALSGSCAPSVPSAVVR</sequence>
<comment type="caution">
    <text evidence="3">The sequence shown here is derived from an EMBL/GenBank/DDBJ whole genome shotgun (WGS) entry which is preliminary data.</text>
</comment>
<organism evidence="3 4">
    <name type="scientific">Streptomyces axinellae</name>
    <dbReference type="NCBI Taxonomy" id="552788"/>
    <lineage>
        <taxon>Bacteria</taxon>
        <taxon>Bacillati</taxon>
        <taxon>Actinomycetota</taxon>
        <taxon>Actinomycetes</taxon>
        <taxon>Kitasatosporales</taxon>
        <taxon>Streptomycetaceae</taxon>
        <taxon>Streptomyces</taxon>
    </lineage>
</organism>
<evidence type="ECO:0000256" key="2">
    <source>
        <dbReference type="ARBA" id="ARBA00023004"/>
    </source>
</evidence>
<protein>
    <recommendedName>
        <fullName evidence="5">Indoleamine 2,3-dioxygenase</fullName>
    </recommendedName>
</protein>
<gene>
    <name evidence="3" type="ORF">GCM10009863_60770</name>
</gene>
<dbReference type="SUPFAM" id="SSF140959">
    <property type="entry name" value="Indolic compounds 2,3-dioxygenase-like"/>
    <property type="match status" value="1"/>
</dbReference>
<dbReference type="EMBL" id="BAAARJ010000026">
    <property type="protein sequence ID" value="GAA2636116.1"/>
    <property type="molecule type" value="Genomic_DNA"/>
</dbReference>
<dbReference type="InterPro" id="IPR000898">
    <property type="entry name" value="Indolamine_dOase"/>
</dbReference>
<dbReference type="Proteomes" id="UP001501447">
    <property type="component" value="Unassembled WGS sequence"/>
</dbReference>
<dbReference type="PANTHER" id="PTHR28657">
    <property type="entry name" value="INDOLEAMINE 2,3-DIOXYGENASE"/>
    <property type="match status" value="1"/>
</dbReference>
<dbReference type="PANTHER" id="PTHR28657:SF5">
    <property type="entry name" value="INDOLEAMINE 2,3-DIOXYGENASE"/>
    <property type="match status" value="1"/>
</dbReference>
<keyword evidence="1" id="KW-0479">Metal-binding</keyword>
<dbReference type="Pfam" id="PF01231">
    <property type="entry name" value="IDO"/>
    <property type="match status" value="1"/>
</dbReference>
<name>A0ABP6D581_9ACTN</name>
<evidence type="ECO:0000256" key="1">
    <source>
        <dbReference type="ARBA" id="ARBA00022723"/>
    </source>
</evidence>
<evidence type="ECO:0000313" key="4">
    <source>
        <dbReference type="Proteomes" id="UP001501447"/>
    </source>
</evidence>
<evidence type="ECO:0008006" key="5">
    <source>
        <dbReference type="Google" id="ProtNLM"/>
    </source>
</evidence>
<reference evidence="4" key="1">
    <citation type="journal article" date="2019" name="Int. J. Syst. Evol. Microbiol.">
        <title>The Global Catalogue of Microorganisms (GCM) 10K type strain sequencing project: providing services to taxonomists for standard genome sequencing and annotation.</title>
        <authorList>
            <consortium name="The Broad Institute Genomics Platform"/>
            <consortium name="The Broad Institute Genome Sequencing Center for Infectious Disease"/>
            <person name="Wu L."/>
            <person name="Ma J."/>
        </authorList>
    </citation>
    <scope>NUCLEOTIDE SEQUENCE [LARGE SCALE GENOMIC DNA]</scope>
    <source>
        <strain evidence="4">JCM 16373</strain>
    </source>
</reference>
<accession>A0ABP6D581</accession>